<name>A0ACC3TH62_9ASCO</name>
<proteinExistence type="predicted"/>
<dbReference type="Proteomes" id="UP001489719">
    <property type="component" value="Unassembled WGS sequence"/>
</dbReference>
<comment type="caution">
    <text evidence="1">The sequence shown here is derived from an EMBL/GenBank/DDBJ whole genome shotgun (WGS) entry which is preliminary data.</text>
</comment>
<reference evidence="2" key="1">
    <citation type="journal article" date="2024" name="Front. Bioeng. Biotechnol.">
        <title>Genome-scale model development and genomic sequencing of the oleaginous clade Lipomyces.</title>
        <authorList>
            <person name="Czajka J.J."/>
            <person name="Han Y."/>
            <person name="Kim J."/>
            <person name="Mondo S.J."/>
            <person name="Hofstad B.A."/>
            <person name="Robles A."/>
            <person name="Haridas S."/>
            <person name="Riley R."/>
            <person name="LaButti K."/>
            <person name="Pangilinan J."/>
            <person name="Andreopoulos W."/>
            <person name="Lipzen A."/>
            <person name="Yan J."/>
            <person name="Wang M."/>
            <person name="Ng V."/>
            <person name="Grigoriev I.V."/>
            <person name="Spatafora J.W."/>
            <person name="Magnuson J.K."/>
            <person name="Baker S.E."/>
            <person name="Pomraning K.R."/>
        </authorList>
    </citation>
    <scope>NUCLEOTIDE SEQUENCE [LARGE SCALE GENOMIC DNA]</scope>
    <source>
        <strain evidence="2">CBS 10300</strain>
    </source>
</reference>
<evidence type="ECO:0000313" key="1">
    <source>
        <dbReference type="EMBL" id="KAK9320091.1"/>
    </source>
</evidence>
<evidence type="ECO:0000313" key="2">
    <source>
        <dbReference type="Proteomes" id="UP001489719"/>
    </source>
</evidence>
<dbReference type="EMBL" id="MU970145">
    <property type="protein sequence ID" value="KAK9320091.1"/>
    <property type="molecule type" value="Genomic_DNA"/>
</dbReference>
<gene>
    <name evidence="1" type="ORF">V1517DRAFT_16797</name>
</gene>
<sequence length="133" mass="14832">MDLQGQPVSLLFLILDVVVGQSGDLPSRHVLFSLMLQDRASPLTIPMLQLAVPCRNVHAHVGPSLYNWTRIVGCNASIAPTAFGRRDYRNLCYKTASLYVVVPEHAEVLVNDRSLTRQIRRQPGWVLPQTASK</sequence>
<organism evidence="1 2">
    <name type="scientific">Lipomyces orientalis</name>
    <dbReference type="NCBI Taxonomy" id="1233043"/>
    <lineage>
        <taxon>Eukaryota</taxon>
        <taxon>Fungi</taxon>
        <taxon>Dikarya</taxon>
        <taxon>Ascomycota</taxon>
        <taxon>Saccharomycotina</taxon>
        <taxon>Lipomycetes</taxon>
        <taxon>Lipomycetales</taxon>
        <taxon>Lipomycetaceae</taxon>
        <taxon>Lipomyces</taxon>
    </lineage>
</organism>
<protein>
    <submittedName>
        <fullName evidence="1">Uncharacterized protein</fullName>
    </submittedName>
</protein>
<keyword evidence="2" id="KW-1185">Reference proteome</keyword>
<accession>A0ACC3TH62</accession>